<dbReference type="AlphaFoldDB" id="A0AAV1RLR5"/>
<evidence type="ECO:0008006" key="3">
    <source>
        <dbReference type="Google" id="ProtNLM"/>
    </source>
</evidence>
<proteinExistence type="predicted"/>
<accession>A0AAV1RLR5</accession>
<sequence length="70" mass="8369">MNWTLLIAAYGQEGLSNKVIRLFREMDREEKHDEIERGSEADKEHERKRGWEVRLIKNERKISSRFVVGP</sequence>
<evidence type="ECO:0000313" key="2">
    <source>
        <dbReference type="Proteomes" id="UP001314170"/>
    </source>
</evidence>
<reference evidence="1 2" key="1">
    <citation type="submission" date="2024-01" db="EMBL/GenBank/DDBJ databases">
        <authorList>
            <person name="Waweru B."/>
        </authorList>
    </citation>
    <scope>NUCLEOTIDE SEQUENCE [LARGE SCALE GENOMIC DNA]</scope>
</reference>
<name>A0AAV1RLR5_9ROSI</name>
<dbReference type="EMBL" id="CAWUPB010001108">
    <property type="protein sequence ID" value="CAK7337634.1"/>
    <property type="molecule type" value="Genomic_DNA"/>
</dbReference>
<protein>
    <recommendedName>
        <fullName evidence="3">Pentatricopeptide repeat-containing protein</fullName>
    </recommendedName>
</protein>
<dbReference type="InterPro" id="IPR002885">
    <property type="entry name" value="PPR_rpt"/>
</dbReference>
<dbReference type="Proteomes" id="UP001314170">
    <property type="component" value="Unassembled WGS sequence"/>
</dbReference>
<evidence type="ECO:0000313" key="1">
    <source>
        <dbReference type="EMBL" id="CAK7337634.1"/>
    </source>
</evidence>
<organism evidence="1 2">
    <name type="scientific">Dovyalis caffra</name>
    <dbReference type="NCBI Taxonomy" id="77055"/>
    <lineage>
        <taxon>Eukaryota</taxon>
        <taxon>Viridiplantae</taxon>
        <taxon>Streptophyta</taxon>
        <taxon>Embryophyta</taxon>
        <taxon>Tracheophyta</taxon>
        <taxon>Spermatophyta</taxon>
        <taxon>Magnoliopsida</taxon>
        <taxon>eudicotyledons</taxon>
        <taxon>Gunneridae</taxon>
        <taxon>Pentapetalae</taxon>
        <taxon>rosids</taxon>
        <taxon>fabids</taxon>
        <taxon>Malpighiales</taxon>
        <taxon>Salicaceae</taxon>
        <taxon>Flacourtieae</taxon>
        <taxon>Dovyalis</taxon>
    </lineage>
</organism>
<gene>
    <name evidence="1" type="ORF">DCAF_LOCUS12672</name>
</gene>
<dbReference type="Pfam" id="PF01535">
    <property type="entry name" value="PPR"/>
    <property type="match status" value="1"/>
</dbReference>
<dbReference type="NCBIfam" id="TIGR00756">
    <property type="entry name" value="PPR"/>
    <property type="match status" value="1"/>
</dbReference>
<comment type="caution">
    <text evidence="1">The sequence shown here is derived from an EMBL/GenBank/DDBJ whole genome shotgun (WGS) entry which is preliminary data.</text>
</comment>
<keyword evidence="2" id="KW-1185">Reference proteome</keyword>